<protein>
    <submittedName>
        <fullName evidence="5">Acyl carrier protein</fullName>
    </submittedName>
</protein>
<dbReference type="InterPro" id="IPR036736">
    <property type="entry name" value="ACP-like_sf"/>
</dbReference>
<dbReference type="EMBL" id="JAAIFS010000007">
    <property type="protein sequence ID" value="NEV90856.1"/>
    <property type="molecule type" value="Genomic_DNA"/>
</dbReference>
<dbReference type="AlphaFoldDB" id="A0A6B3QS54"/>
<feature type="domain" description="Carrier" evidence="3">
    <location>
        <begin position="3"/>
        <end position="81"/>
    </location>
</feature>
<organism evidence="5">
    <name type="scientific">Streptomyces tendae</name>
    <dbReference type="NCBI Taxonomy" id="1932"/>
    <lineage>
        <taxon>Bacteria</taxon>
        <taxon>Bacillati</taxon>
        <taxon>Actinomycetota</taxon>
        <taxon>Actinomycetes</taxon>
        <taxon>Kitasatosporales</taxon>
        <taxon>Streptomycetaceae</taxon>
        <taxon>Streptomyces</taxon>
    </lineage>
</organism>
<dbReference type="InterPro" id="IPR009081">
    <property type="entry name" value="PP-bd_ACP"/>
</dbReference>
<keyword evidence="1" id="KW-0596">Phosphopantetheine</keyword>
<evidence type="ECO:0000313" key="5">
    <source>
        <dbReference type="EMBL" id="NEV90856.1"/>
    </source>
</evidence>
<dbReference type="SMART" id="SM00823">
    <property type="entry name" value="PKS_PP"/>
    <property type="match status" value="1"/>
</dbReference>
<accession>A0A6B3QS54</accession>
<dbReference type="Gene3D" id="1.10.1200.10">
    <property type="entry name" value="ACP-like"/>
    <property type="match status" value="1"/>
</dbReference>
<evidence type="ECO:0000256" key="1">
    <source>
        <dbReference type="ARBA" id="ARBA00022450"/>
    </source>
</evidence>
<evidence type="ECO:0000313" key="6">
    <source>
        <dbReference type="Proteomes" id="UP001610810"/>
    </source>
</evidence>
<dbReference type="PROSITE" id="PS00012">
    <property type="entry name" value="PHOSPHOPANTETHEINE"/>
    <property type="match status" value="1"/>
</dbReference>
<dbReference type="PROSITE" id="PS50075">
    <property type="entry name" value="CARRIER"/>
    <property type="match status" value="1"/>
</dbReference>
<name>A0A6B3QS54_STRTE</name>
<keyword evidence="2" id="KW-0597">Phosphoprotein</keyword>
<evidence type="ECO:0000259" key="3">
    <source>
        <dbReference type="PROSITE" id="PS50075"/>
    </source>
</evidence>
<dbReference type="GO" id="GO:0017000">
    <property type="term" value="P:antibiotic biosynthetic process"/>
    <property type="evidence" value="ECO:0007669"/>
    <property type="project" value="UniProtKB-ARBA"/>
</dbReference>
<dbReference type="EMBL" id="JBIQWK010000005">
    <property type="protein sequence ID" value="MFI0574051.1"/>
    <property type="molecule type" value="Genomic_DNA"/>
</dbReference>
<reference evidence="5" key="1">
    <citation type="journal article" date="2020" name="Microorganisms">
        <title>Isolation, Genomic and Metabolomic Characterization of Streptomyces tendae VITAKN with Quorum Sensing Inhibitory Activity from Southern India.</title>
        <authorList>
            <person name="Ishaque N.M."/>
            <person name="Burgsdorf I."/>
            <person name="Limlingan Malit J.J."/>
            <person name="Saha S."/>
            <person name="Teta R."/>
            <person name="Ewe D."/>
            <person name="Kannabiran K."/>
            <person name="Hrouzek P."/>
            <person name="Steindler L."/>
            <person name="Costantino V."/>
            <person name="Saurav K."/>
        </authorList>
    </citation>
    <scope>NUCLEOTIDE SEQUENCE</scope>
    <source>
        <strain evidence="5">VITAKN</strain>
    </source>
</reference>
<dbReference type="SUPFAM" id="SSF47336">
    <property type="entry name" value="ACP-like"/>
    <property type="match status" value="1"/>
</dbReference>
<dbReference type="GeneID" id="91298299"/>
<dbReference type="GO" id="GO:0031177">
    <property type="term" value="F:phosphopantetheine binding"/>
    <property type="evidence" value="ECO:0007669"/>
    <property type="project" value="InterPro"/>
</dbReference>
<dbReference type="InterPro" id="IPR006162">
    <property type="entry name" value="Ppantetheine_attach_site"/>
</dbReference>
<reference evidence="4 6" key="2">
    <citation type="submission" date="2024-10" db="EMBL/GenBank/DDBJ databases">
        <authorList>
            <person name="Wannawong T."/>
            <person name="Kuncharoen N."/>
            <person name="Mhuantong W."/>
        </authorList>
    </citation>
    <scope>NUCLEOTIDE SEQUENCE [LARGE SCALE GENOMIC DNA]</scope>
    <source>
        <strain evidence="4 6">CALK1-4</strain>
    </source>
</reference>
<gene>
    <name evidence="4" type="ORF">ACH3YB_20720</name>
    <name evidence="5" type="ORF">GUR47_29935</name>
</gene>
<proteinExistence type="predicted"/>
<dbReference type="Pfam" id="PF00550">
    <property type="entry name" value="PP-binding"/>
    <property type="match status" value="1"/>
</dbReference>
<evidence type="ECO:0000313" key="4">
    <source>
        <dbReference type="EMBL" id="MFI0574051.1"/>
    </source>
</evidence>
<evidence type="ECO:0000256" key="2">
    <source>
        <dbReference type="ARBA" id="ARBA00022553"/>
    </source>
</evidence>
<keyword evidence="6" id="KW-1185">Reference proteome</keyword>
<sequence>MSPFTLEDLTAMVAEIAGAEAARALSEQPADAPFTSLGFDSMAVIELAERIQERYGVPIPDEAVHDLRTVRRTLDYVNGQAAVAAADGAR</sequence>
<dbReference type="Proteomes" id="UP001610810">
    <property type="component" value="Unassembled WGS sequence"/>
</dbReference>
<dbReference type="RefSeq" id="WP_127893855.1">
    <property type="nucleotide sequence ID" value="NZ_BMUY01000005.1"/>
</dbReference>
<comment type="caution">
    <text evidence="5">The sequence shown here is derived from an EMBL/GenBank/DDBJ whole genome shotgun (WGS) entry which is preliminary data.</text>
</comment>
<dbReference type="InterPro" id="IPR020806">
    <property type="entry name" value="PKS_PP-bd"/>
</dbReference>